<dbReference type="AlphaFoldDB" id="A0AAW1PLS4"/>
<evidence type="ECO:0000313" key="1">
    <source>
        <dbReference type="EMBL" id="KAK9809482.1"/>
    </source>
</evidence>
<protein>
    <submittedName>
        <fullName evidence="1">Uncharacterized protein</fullName>
    </submittedName>
</protein>
<evidence type="ECO:0000313" key="2">
    <source>
        <dbReference type="Proteomes" id="UP001465755"/>
    </source>
</evidence>
<accession>A0AAW1PLS4</accession>
<proteinExistence type="predicted"/>
<sequence length="161" mass="18019">MSLASCLLRVHWRRSEGAISGALTKLAEALPGGAGTAVAVTGLAGYGLFALFRDVYAKVTSLRGPDFGPYMTDFSDQFDFPDCGEEYDWEEEFPPDPEMEAMTNFVEERSKDPSYKADEVSLADPEEHKIFMSFAGPEGGLSGEQQRAYFKDRLRRMHKWD</sequence>
<comment type="caution">
    <text evidence="1">The sequence shown here is derived from an EMBL/GenBank/DDBJ whole genome shotgun (WGS) entry which is preliminary data.</text>
</comment>
<keyword evidence="2" id="KW-1185">Reference proteome</keyword>
<gene>
    <name evidence="1" type="ORF">WJX73_002463</name>
</gene>
<dbReference type="EMBL" id="JALJOQ010000019">
    <property type="protein sequence ID" value="KAK9809482.1"/>
    <property type="molecule type" value="Genomic_DNA"/>
</dbReference>
<organism evidence="1 2">
    <name type="scientific">Symbiochloris irregularis</name>
    <dbReference type="NCBI Taxonomy" id="706552"/>
    <lineage>
        <taxon>Eukaryota</taxon>
        <taxon>Viridiplantae</taxon>
        <taxon>Chlorophyta</taxon>
        <taxon>core chlorophytes</taxon>
        <taxon>Trebouxiophyceae</taxon>
        <taxon>Trebouxiales</taxon>
        <taxon>Trebouxiaceae</taxon>
        <taxon>Symbiochloris</taxon>
    </lineage>
</organism>
<reference evidence="1 2" key="1">
    <citation type="journal article" date="2024" name="Nat. Commun.">
        <title>Phylogenomics reveals the evolutionary origins of lichenization in chlorophyte algae.</title>
        <authorList>
            <person name="Puginier C."/>
            <person name="Libourel C."/>
            <person name="Otte J."/>
            <person name="Skaloud P."/>
            <person name="Haon M."/>
            <person name="Grisel S."/>
            <person name="Petersen M."/>
            <person name="Berrin J.G."/>
            <person name="Delaux P.M."/>
            <person name="Dal Grande F."/>
            <person name="Keller J."/>
        </authorList>
    </citation>
    <scope>NUCLEOTIDE SEQUENCE [LARGE SCALE GENOMIC DNA]</scope>
    <source>
        <strain evidence="1 2">SAG 2036</strain>
    </source>
</reference>
<name>A0AAW1PLS4_9CHLO</name>
<dbReference type="Proteomes" id="UP001465755">
    <property type="component" value="Unassembled WGS sequence"/>
</dbReference>